<dbReference type="EMBL" id="VFOP01000001">
    <property type="protein sequence ID" value="TQL52064.1"/>
    <property type="molecule type" value="Genomic_DNA"/>
</dbReference>
<reference evidence="2 3" key="1">
    <citation type="submission" date="2019-06" db="EMBL/GenBank/DDBJ databases">
        <title>Sequencing the genomes of 1000 actinobacteria strains.</title>
        <authorList>
            <person name="Klenk H.-P."/>
        </authorList>
    </citation>
    <scope>NUCLEOTIDE SEQUENCE [LARGE SCALE GENOMIC DNA]</scope>
    <source>
        <strain evidence="2 3">DSM 12335</strain>
    </source>
</reference>
<keyword evidence="1" id="KW-1133">Transmembrane helix</keyword>
<dbReference type="RefSeq" id="WP_141785983.1">
    <property type="nucleotide sequence ID" value="NZ_BAAAIK010000001.1"/>
</dbReference>
<evidence type="ECO:0000256" key="1">
    <source>
        <dbReference type="SAM" id="Phobius"/>
    </source>
</evidence>
<protein>
    <submittedName>
        <fullName evidence="2">Uncharacterized protein</fullName>
    </submittedName>
</protein>
<dbReference type="AlphaFoldDB" id="A0A542YVR3"/>
<keyword evidence="3" id="KW-1185">Reference proteome</keyword>
<organism evidence="2 3">
    <name type="scientific">Ornithinicoccus hortensis</name>
    <dbReference type="NCBI Taxonomy" id="82346"/>
    <lineage>
        <taxon>Bacteria</taxon>
        <taxon>Bacillati</taxon>
        <taxon>Actinomycetota</taxon>
        <taxon>Actinomycetes</taxon>
        <taxon>Micrococcales</taxon>
        <taxon>Intrasporangiaceae</taxon>
        <taxon>Ornithinicoccus</taxon>
    </lineage>
</organism>
<keyword evidence="1" id="KW-0472">Membrane</keyword>
<keyword evidence="1" id="KW-0812">Transmembrane</keyword>
<feature type="transmembrane region" description="Helical" evidence="1">
    <location>
        <begin position="6"/>
        <end position="25"/>
    </location>
</feature>
<comment type="caution">
    <text evidence="2">The sequence shown here is derived from an EMBL/GenBank/DDBJ whole genome shotgun (WGS) entry which is preliminary data.</text>
</comment>
<evidence type="ECO:0000313" key="3">
    <source>
        <dbReference type="Proteomes" id="UP000319516"/>
    </source>
</evidence>
<proteinExistence type="predicted"/>
<dbReference type="Proteomes" id="UP000319516">
    <property type="component" value="Unassembled WGS sequence"/>
</dbReference>
<feature type="transmembrane region" description="Helical" evidence="1">
    <location>
        <begin position="37"/>
        <end position="58"/>
    </location>
</feature>
<sequence>METETGLAIMGVLGVAYGLGVAFAPASLREGPHWGRLVQGGAVFLLLLLVVLVGIPYLRGDS</sequence>
<evidence type="ECO:0000313" key="2">
    <source>
        <dbReference type="EMBL" id="TQL52064.1"/>
    </source>
</evidence>
<name>A0A542YVR3_9MICO</name>
<gene>
    <name evidence="2" type="ORF">FB467_3233</name>
</gene>
<accession>A0A542YVR3</accession>